<reference evidence="3" key="1">
    <citation type="submission" date="2023-03" db="EMBL/GenBank/DDBJ databases">
        <title>Massive genome expansion in bonnet fungi (Mycena s.s.) driven by repeated elements and novel gene families across ecological guilds.</title>
        <authorList>
            <consortium name="Lawrence Berkeley National Laboratory"/>
            <person name="Harder C.B."/>
            <person name="Miyauchi S."/>
            <person name="Viragh M."/>
            <person name="Kuo A."/>
            <person name="Thoen E."/>
            <person name="Andreopoulos B."/>
            <person name="Lu D."/>
            <person name="Skrede I."/>
            <person name="Drula E."/>
            <person name="Henrissat B."/>
            <person name="Morin E."/>
            <person name="Kohler A."/>
            <person name="Barry K."/>
            <person name="LaButti K."/>
            <person name="Morin E."/>
            <person name="Salamov A."/>
            <person name="Lipzen A."/>
            <person name="Mereny Z."/>
            <person name="Hegedus B."/>
            <person name="Baldrian P."/>
            <person name="Stursova M."/>
            <person name="Weitz H."/>
            <person name="Taylor A."/>
            <person name="Grigoriev I.V."/>
            <person name="Nagy L.G."/>
            <person name="Martin F."/>
            <person name="Kauserud H."/>
        </authorList>
    </citation>
    <scope>NUCLEOTIDE SEQUENCE</scope>
    <source>
        <strain evidence="3">9144</strain>
    </source>
</reference>
<evidence type="ECO:0000259" key="2">
    <source>
        <dbReference type="Pfam" id="PF20151"/>
    </source>
</evidence>
<sequence>MTLPWPGHRAILICLQAFMIYDHLITFDSEVSRIWTLRWRLPKVLFLINRYIIPPMLIFDAIIPTLFNLSENMCIFIARWTSWPTIVSLGTVECILLLRVFAISGHKKSIRYSLSAFFMCEMAAWVTLSVMIMNGTTGMPGGTFFPGCLFSAPVYFYAAWFVFHILEIRL</sequence>
<dbReference type="AlphaFoldDB" id="A0AAD6UP31"/>
<feature type="transmembrane region" description="Helical" evidence="1">
    <location>
        <begin position="44"/>
        <end position="63"/>
    </location>
</feature>
<gene>
    <name evidence="3" type="ORF">GGX14DRAFT_47217</name>
</gene>
<dbReference type="Pfam" id="PF20151">
    <property type="entry name" value="DUF6533"/>
    <property type="match status" value="1"/>
</dbReference>
<accession>A0AAD6UP31</accession>
<dbReference type="Proteomes" id="UP001219525">
    <property type="component" value="Unassembled WGS sequence"/>
</dbReference>
<keyword evidence="1" id="KW-0472">Membrane</keyword>
<keyword evidence="1" id="KW-1133">Transmembrane helix</keyword>
<feature type="transmembrane region" description="Helical" evidence="1">
    <location>
        <begin position="114"/>
        <end position="132"/>
    </location>
</feature>
<proteinExistence type="predicted"/>
<organism evidence="3 4">
    <name type="scientific">Mycena pura</name>
    <dbReference type="NCBI Taxonomy" id="153505"/>
    <lineage>
        <taxon>Eukaryota</taxon>
        <taxon>Fungi</taxon>
        <taxon>Dikarya</taxon>
        <taxon>Basidiomycota</taxon>
        <taxon>Agaricomycotina</taxon>
        <taxon>Agaricomycetes</taxon>
        <taxon>Agaricomycetidae</taxon>
        <taxon>Agaricales</taxon>
        <taxon>Marasmiineae</taxon>
        <taxon>Mycenaceae</taxon>
        <taxon>Mycena</taxon>
    </lineage>
</organism>
<comment type="caution">
    <text evidence="3">The sequence shown here is derived from an EMBL/GenBank/DDBJ whole genome shotgun (WGS) entry which is preliminary data.</text>
</comment>
<evidence type="ECO:0000313" key="4">
    <source>
        <dbReference type="Proteomes" id="UP001219525"/>
    </source>
</evidence>
<evidence type="ECO:0000256" key="1">
    <source>
        <dbReference type="SAM" id="Phobius"/>
    </source>
</evidence>
<protein>
    <recommendedName>
        <fullName evidence="2">DUF6533 domain-containing protein</fullName>
    </recommendedName>
</protein>
<feature type="transmembrane region" description="Helical" evidence="1">
    <location>
        <begin position="83"/>
        <end position="102"/>
    </location>
</feature>
<dbReference type="InterPro" id="IPR045340">
    <property type="entry name" value="DUF6533"/>
</dbReference>
<evidence type="ECO:0000313" key="3">
    <source>
        <dbReference type="EMBL" id="KAJ7190660.1"/>
    </source>
</evidence>
<keyword evidence="1" id="KW-0812">Transmembrane</keyword>
<feature type="transmembrane region" description="Helical" evidence="1">
    <location>
        <begin position="144"/>
        <end position="166"/>
    </location>
</feature>
<keyword evidence="4" id="KW-1185">Reference proteome</keyword>
<feature type="domain" description="DUF6533" evidence="2">
    <location>
        <begin position="17"/>
        <end position="54"/>
    </location>
</feature>
<name>A0AAD6UP31_9AGAR</name>
<dbReference type="EMBL" id="JARJCW010000145">
    <property type="protein sequence ID" value="KAJ7190660.1"/>
    <property type="molecule type" value="Genomic_DNA"/>
</dbReference>